<evidence type="ECO:0000256" key="2">
    <source>
        <dbReference type="SAM" id="Phobius"/>
    </source>
</evidence>
<protein>
    <submittedName>
        <fullName evidence="3">Uncharacterized protein</fullName>
    </submittedName>
</protein>
<feature type="transmembrane region" description="Helical" evidence="2">
    <location>
        <begin position="196"/>
        <end position="214"/>
    </location>
</feature>
<proteinExistence type="predicted"/>
<dbReference type="InParanoid" id="A0A2H3D221"/>
<feature type="region of interest" description="Disordered" evidence="1">
    <location>
        <begin position="292"/>
        <end position="320"/>
    </location>
</feature>
<reference evidence="4" key="1">
    <citation type="journal article" date="2017" name="Nat. Ecol. Evol.">
        <title>Genome expansion and lineage-specific genetic innovations in the forest pathogenic fungi Armillaria.</title>
        <authorList>
            <person name="Sipos G."/>
            <person name="Prasanna A.N."/>
            <person name="Walter M.C."/>
            <person name="O'Connor E."/>
            <person name="Balint B."/>
            <person name="Krizsan K."/>
            <person name="Kiss B."/>
            <person name="Hess J."/>
            <person name="Varga T."/>
            <person name="Slot J."/>
            <person name="Riley R."/>
            <person name="Boka B."/>
            <person name="Rigling D."/>
            <person name="Barry K."/>
            <person name="Lee J."/>
            <person name="Mihaltcheva S."/>
            <person name="LaButti K."/>
            <person name="Lipzen A."/>
            <person name="Waldron R."/>
            <person name="Moloney N.M."/>
            <person name="Sperisen C."/>
            <person name="Kredics L."/>
            <person name="Vagvoelgyi C."/>
            <person name="Patrignani A."/>
            <person name="Fitzpatrick D."/>
            <person name="Nagy I."/>
            <person name="Doyle S."/>
            <person name="Anderson J.B."/>
            <person name="Grigoriev I.V."/>
            <person name="Gueldener U."/>
            <person name="Muensterkoetter M."/>
            <person name="Nagy L.G."/>
        </authorList>
    </citation>
    <scope>NUCLEOTIDE SEQUENCE [LARGE SCALE GENOMIC DNA]</scope>
    <source>
        <strain evidence="4">Ar21-2</strain>
    </source>
</reference>
<dbReference type="Proteomes" id="UP000217790">
    <property type="component" value="Unassembled WGS sequence"/>
</dbReference>
<evidence type="ECO:0000256" key="1">
    <source>
        <dbReference type="SAM" id="MobiDB-lite"/>
    </source>
</evidence>
<dbReference type="EMBL" id="KZ293728">
    <property type="protein sequence ID" value="PBK81556.1"/>
    <property type="molecule type" value="Genomic_DNA"/>
</dbReference>
<name>A0A2H3D221_ARMGA</name>
<gene>
    <name evidence="3" type="ORF">ARMGADRAFT_1039239</name>
</gene>
<evidence type="ECO:0000313" key="3">
    <source>
        <dbReference type="EMBL" id="PBK81556.1"/>
    </source>
</evidence>
<keyword evidence="2" id="KW-1133">Transmembrane helix</keyword>
<feature type="compositionally biased region" description="Polar residues" evidence="1">
    <location>
        <begin position="296"/>
        <end position="309"/>
    </location>
</feature>
<keyword evidence="2" id="KW-0472">Membrane</keyword>
<organism evidence="3 4">
    <name type="scientific">Armillaria gallica</name>
    <name type="common">Bulbous honey fungus</name>
    <name type="synonym">Armillaria bulbosa</name>
    <dbReference type="NCBI Taxonomy" id="47427"/>
    <lineage>
        <taxon>Eukaryota</taxon>
        <taxon>Fungi</taxon>
        <taxon>Dikarya</taxon>
        <taxon>Basidiomycota</taxon>
        <taxon>Agaricomycotina</taxon>
        <taxon>Agaricomycetes</taxon>
        <taxon>Agaricomycetidae</taxon>
        <taxon>Agaricales</taxon>
        <taxon>Marasmiineae</taxon>
        <taxon>Physalacriaceae</taxon>
        <taxon>Armillaria</taxon>
    </lineage>
</organism>
<dbReference type="AlphaFoldDB" id="A0A2H3D221"/>
<keyword evidence="2" id="KW-0812">Transmembrane</keyword>
<sequence>MQVCRGANDVPDHDISFDLVSFGLMGHGSIKMETSKLRKLTTYEPGTSLGFGANAPILSLHNRRDENLRDFLVNVGPNKFRRACYPFISPRPVTSRLVTTGLTVDGYHSAISVPPQSRPLKRLQNVASSCLLVNVPNSLSRRGSSTTALDRTCISFGSARIFSISCLGSQRYLYFRYPVVEGRIQSDKKEKAAARLFFSFVVVSSSTLISLSLIKREKYNAIMLAHRKLGPVTGPTVSTSTCRQNVTPSREVYCTSQIVSGEEMVYNFEFFTSPDIQSARVRCRAQKWREEHTPFPRSSPSAMFQSPLPSQLELPKTGAW</sequence>
<keyword evidence="4" id="KW-1185">Reference proteome</keyword>
<evidence type="ECO:0000313" key="4">
    <source>
        <dbReference type="Proteomes" id="UP000217790"/>
    </source>
</evidence>
<accession>A0A2H3D221</accession>